<protein>
    <submittedName>
        <fullName evidence="1">Uncharacterized protein</fullName>
    </submittedName>
</protein>
<keyword evidence="1" id="KW-0614">Plasmid</keyword>
<dbReference type="EMBL" id="LN854312">
    <property type="protein sequence ID" value="CRY98011.1"/>
    <property type="molecule type" value="Genomic_DNA"/>
</dbReference>
<organism evidence="1">
    <name type="scientific">uncultured prokaryote</name>
    <dbReference type="NCBI Taxonomy" id="198431"/>
    <lineage>
        <taxon>unclassified sequences</taxon>
        <taxon>environmental samples</taxon>
    </lineage>
</organism>
<reference evidence="1" key="2">
    <citation type="submission" date="2015-07" db="EMBL/GenBank/DDBJ databases">
        <title>Plasmids, circular viruses and viroids from rat gut.</title>
        <authorList>
            <person name="Jorgensen T.J."/>
            <person name="Hansen M.A."/>
            <person name="Xu Z."/>
            <person name="Tabak M.A."/>
            <person name="Sorensen S.J."/>
            <person name="Hansen L.H."/>
        </authorList>
    </citation>
    <scope>NUCLEOTIDE SEQUENCE</scope>
    <source>
        <plasmid evidence="1">pRGRH1813</plasmid>
    </source>
</reference>
<evidence type="ECO:0000313" key="1">
    <source>
        <dbReference type="EMBL" id="CRY98011.1"/>
    </source>
</evidence>
<geneLocation type="plasmid" evidence="1">
    <name>pRGRH1813</name>
</geneLocation>
<proteinExistence type="predicted"/>
<reference evidence="1" key="1">
    <citation type="submission" date="2015-06" db="EMBL/GenBank/DDBJ databases">
        <authorList>
            <person name="Joergensen T."/>
        </authorList>
    </citation>
    <scope>NUCLEOTIDE SEQUENCE</scope>
    <source>
        <plasmid evidence="1">pRGRH1813</plasmid>
    </source>
</reference>
<dbReference type="AlphaFoldDB" id="A0A0H5Q7L4"/>
<name>A0A0H5Q7L4_9ZZZZ</name>
<sequence>MNTRETLILKTLQAKALQSGADNGFIDVLLSQNPEQADQLTKNVCARIPIELARDMEGLGALLDLNKREIITLAIRDFLEKAEQTLTEFDAWPKED</sequence>
<accession>A0A0H5Q7L4</accession>